<dbReference type="Pfam" id="PF00149">
    <property type="entry name" value="Metallophos"/>
    <property type="match status" value="1"/>
</dbReference>
<dbReference type="GO" id="GO:0008768">
    <property type="term" value="F:UDP-sugar diphosphatase activity"/>
    <property type="evidence" value="ECO:0007669"/>
    <property type="project" value="TreeGrafter"/>
</dbReference>
<feature type="domain" description="Endonuclease/exonuclease/phosphatase" evidence="5">
    <location>
        <begin position="341"/>
        <end position="607"/>
    </location>
</feature>
<dbReference type="InterPro" id="IPR036907">
    <property type="entry name" value="5'-Nucleotdase_C_sf"/>
</dbReference>
<comment type="caution">
    <text evidence="7">The sequence shown here is derived from an EMBL/GenBank/DDBJ whole genome shotgun (WGS) entry which is preliminary data.</text>
</comment>
<dbReference type="CDD" id="cd10283">
    <property type="entry name" value="MnuA_DNase1-like"/>
    <property type="match status" value="1"/>
</dbReference>
<evidence type="ECO:0000259" key="4">
    <source>
        <dbReference type="Pfam" id="PF02872"/>
    </source>
</evidence>
<dbReference type="InterPro" id="IPR006179">
    <property type="entry name" value="5_nucleotidase/apyrase"/>
</dbReference>
<dbReference type="InterPro" id="IPR008334">
    <property type="entry name" value="5'-Nucleotdase_C"/>
</dbReference>
<reference evidence="7 8" key="1">
    <citation type="submission" date="2019-06" db="EMBL/GenBank/DDBJ databases">
        <title>Sequencing the genomes of 1000 actinobacteria strains.</title>
        <authorList>
            <person name="Klenk H.-P."/>
        </authorList>
    </citation>
    <scope>NUCLEOTIDE SEQUENCE [LARGE SCALE GENOMIC DNA]</scope>
    <source>
        <strain evidence="7 8">DSM 21947</strain>
    </source>
</reference>
<evidence type="ECO:0000259" key="5">
    <source>
        <dbReference type="Pfam" id="PF03372"/>
    </source>
</evidence>
<dbReference type="Gene3D" id="3.60.10.10">
    <property type="entry name" value="Endonuclease/exonuclease/phosphatase"/>
    <property type="match status" value="1"/>
</dbReference>
<dbReference type="InterPro" id="IPR036691">
    <property type="entry name" value="Endo/exonu/phosph_ase_sf"/>
</dbReference>
<dbReference type="InterPro" id="IPR032109">
    <property type="entry name" value="Big_3_5"/>
</dbReference>
<dbReference type="Gene3D" id="2.60.40.10">
    <property type="entry name" value="Immunoglobulins"/>
    <property type="match status" value="1"/>
</dbReference>
<dbReference type="OrthoDB" id="1016457at2"/>
<dbReference type="SUPFAM" id="SSF55816">
    <property type="entry name" value="5'-nucleotidase (syn. UDP-sugar hydrolase), C-terminal domain"/>
    <property type="match status" value="1"/>
</dbReference>
<evidence type="ECO:0000256" key="2">
    <source>
        <dbReference type="SAM" id="SignalP"/>
    </source>
</evidence>
<dbReference type="GO" id="GO:0008253">
    <property type="term" value="F:5'-nucleotidase activity"/>
    <property type="evidence" value="ECO:0007669"/>
    <property type="project" value="TreeGrafter"/>
</dbReference>
<evidence type="ECO:0000313" key="7">
    <source>
        <dbReference type="EMBL" id="TQO20198.1"/>
    </source>
</evidence>
<feature type="domain" description="Bacterial Ig-like" evidence="6">
    <location>
        <begin position="1349"/>
        <end position="1420"/>
    </location>
</feature>
<dbReference type="Pfam" id="PF16640">
    <property type="entry name" value="Big_3_5"/>
    <property type="match status" value="1"/>
</dbReference>
<dbReference type="GO" id="GO:0030288">
    <property type="term" value="C:outer membrane-bounded periplasmic space"/>
    <property type="evidence" value="ECO:0007669"/>
    <property type="project" value="TreeGrafter"/>
</dbReference>
<keyword evidence="1 2" id="KW-0732">Signal</keyword>
<proteinExistence type="predicted"/>
<dbReference type="Pfam" id="PF03372">
    <property type="entry name" value="Exo_endo_phos"/>
    <property type="match status" value="1"/>
</dbReference>
<feature type="domain" description="5'-Nucleotidase C-terminal" evidence="4">
    <location>
        <begin position="950"/>
        <end position="1102"/>
    </location>
</feature>
<dbReference type="PANTHER" id="PTHR11575:SF24">
    <property type="entry name" value="5'-NUCLEOTIDASE"/>
    <property type="match status" value="1"/>
</dbReference>
<dbReference type="InterPro" id="IPR013783">
    <property type="entry name" value="Ig-like_fold"/>
</dbReference>
<dbReference type="CDD" id="cd04486">
    <property type="entry name" value="YhcR_OBF_like"/>
    <property type="match status" value="1"/>
</dbReference>
<sequence length="1426" mass="149761">MHYRSSRPTRLTLGALATSCMIALTTITAPAALAADATATIADVQGTTASSPLVGSTVTVDGVVTADYRGASGYRTILIQTPGSGGENDATPGASDGITLYLNNLNPAVSLGDKVSATGPVDERFGQTQIGTGATPATVELITAAADLAPEDAVQATALDTSVVGSDRESLESMLVTPTGDYLVSSSHQLYNFGTLWLSPEELAVKSTETTDAGDAANAIAAANRSHRLLLDDGYNIQISNGAHPGDQPYFSAETVVRNGDTVEFPANPYVLTYGFGDWRLQPTVAINDASAAEYRPIFAPTNPREESAPLVGGDFKVSAFNVFNYFTTLTSEDSDARGADTAEEFAIQQSKIVAAINSLDADVVGLQEIENSIKLGGGLDEALMDLVGALNAAAGAGTWDYVRTPTALNDAAITDFITNAIIFKPASVTAVGDSFTAVDESVWDIAREPIAQTFESNGELITVIANHFKSKGGSGAEPADGQGKFNIERVEQATAVKALVDSISADPAKSDQVVLVGDFNSYSEEDPVQVFTSAGYVDTLAATTDDRYTYNFDGELGSLDHIIVSPSLADHVTDAAVWNINSPEWSDRGYAYAAAEAGTVFRSSDHDPISIGLSTEAAPVEIEILTTNDFHGRLEPGRGVPGAAQLGGMVNFWEEQNPNTTFVGAGDFVGASTFTSFIQNDQPTIDVLNEIGLATSSFGNHEFDQGRADVDDRILDAANWPYLAANLYDRATDAPAYDEYFLQEFDGVQVGFIGAVTEDLNELVSPDGIASLEIRSVVDEVDRVADYLSDGNEANGEADVLVLLVHEGAASTDIAASTDDSAFGQIVTGLSPKVDAIVSGHTHLAYDHEITVPGMDRPRLVVSAGQYGANYGHLDLTVDPATNEIMSFSAEVLPIEGFEPDAAVQAIVDEATAIADVLGAAKVGEISQSMFRAVQTPTVDPQGETVFPENRGGESTLGNFVADVQLWAAADSGAEIAFMNPGGLRTDLIYESSGANDADGDVTYREAANVQPFANSLVTLTLTGAQLKQVLEEQWQPAGAQRPFLKLGVSEGLTYTYDPTAAQGERVSALYLNDVAVDAAANYKVVANSFLAAGGDNFATLGEGANPTDTGRVDLQAMVDYFEDTPVASPPFEQRAIGAVVSAPDADGYNPGDDVTLDLSSLTFSRGGSDAATVEVSVDGTVLGSATIDRTIVDTTDEQGRAAVTITIPDGSPSGVLALTVTVPGTETSIVVPIEVAATAEAIENTQAPGIRGTVEVGKTVKAMPGRWSERGAEFSYQWLHNGEPIADATDRRYRITTGDIGSELSVQVTASKEGYTAGVAESDAQTVEKISSRVSSSVSDWFVWGNRSLTVDAKVKVGKDGTTAGEVTVYDGRSAVATTEVNNKGKASVTLPKLSRGIHLIWVEYSGNDQVESSTSWPRLVFVF</sequence>
<protein>
    <submittedName>
        <fullName evidence="7">5'-nucleotidase</fullName>
    </submittedName>
</protein>
<dbReference type="EMBL" id="VFRA01000001">
    <property type="protein sequence ID" value="TQO20198.1"/>
    <property type="molecule type" value="Genomic_DNA"/>
</dbReference>
<dbReference type="InterPro" id="IPR005135">
    <property type="entry name" value="Endo/exonuclease/phosphatase"/>
</dbReference>
<feature type="domain" description="Calcineurin-like phosphoesterase" evidence="3">
    <location>
        <begin position="625"/>
        <end position="844"/>
    </location>
</feature>
<dbReference type="PANTHER" id="PTHR11575">
    <property type="entry name" value="5'-NUCLEOTIDASE-RELATED"/>
    <property type="match status" value="1"/>
</dbReference>
<dbReference type="NCBIfam" id="NF033681">
    <property type="entry name" value="ExeM_NucH_DNase"/>
    <property type="match status" value="1"/>
</dbReference>
<dbReference type="InterPro" id="IPR004843">
    <property type="entry name" value="Calcineurin-like_PHP"/>
</dbReference>
<feature type="signal peptide" evidence="2">
    <location>
        <begin position="1"/>
        <end position="31"/>
    </location>
</feature>
<evidence type="ECO:0000259" key="3">
    <source>
        <dbReference type="Pfam" id="PF00149"/>
    </source>
</evidence>
<feature type="chain" id="PRO_5039694700" evidence="2">
    <location>
        <begin position="32"/>
        <end position="1426"/>
    </location>
</feature>
<dbReference type="GO" id="GO:0009166">
    <property type="term" value="P:nucleotide catabolic process"/>
    <property type="evidence" value="ECO:0007669"/>
    <property type="project" value="InterPro"/>
</dbReference>
<dbReference type="Gene3D" id="2.60.40.2700">
    <property type="match status" value="1"/>
</dbReference>
<dbReference type="InterPro" id="IPR029052">
    <property type="entry name" value="Metallo-depent_PP-like"/>
</dbReference>
<evidence type="ECO:0000259" key="6">
    <source>
        <dbReference type="Pfam" id="PF16640"/>
    </source>
</evidence>
<dbReference type="RefSeq" id="WP_141990581.1">
    <property type="nucleotide sequence ID" value="NZ_VFRA01000001.1"/>
</dbReference>
<dbReference type="GO" id="GO:0005975">
    <property type="term" value="P:carbohydrate metabolic process"/>
    <property type="evidence" value="ECO:0007669"/>
    <property type="project" value="UniProtKB-ARBA"/>
</dbReference>
<dbReference type="SUPFAM" id="SSF56300">
    <property type="entry name" value="Metallo-dependent phosphatases"/>
    <property type="match status" value="1"/>
</dbReference>
<dbReference type="InterPro" id="IPR047971">
    <property type="entry name" value="ExeM-like"/>
</dbReference>
<evidence type="ECO:0000256" key="1">
    <source>
        <dbReference type="ARBA" id="ARBA00022729"/>
    </source>
</evidence>
<evidence type="ECO:0000313" key="8">
    <source>
        <dbReference type="Proteomes" id="UP000316560"/>
    </source>
</evidence>
<organism evidence="7 8">
    <name type="scientific">Rhodoglobus vestalii</name>
    <dbReference type="NCBI Taxonomy" id="193384"/>
    <lineage>
        <taxon>Bacteria</taxon>
        <taxon>Bacillati</taxon>
        <taxon>Actinomycetota</taxon>
        <taxon>Actinomycetes</taxon>
        <taxon>Micrococcales</taxon>
        <taxon>Microbacteriaceae</taxon>
        <taxon>Rhodoglobus</taxon>
    </lineage>
</organism>
<name>A0A8H2PYY7_9MICO</name>
<dbReference type="SUPFAM" id="SSF56219">
    <property type="entry name" value="DNase I-like"/>
    <property type="match status" value="1"/>
</dbReference>
<dbReference type="Proteomes" id="UP000316560">
    <property type="component" value="Unassembled WGS sequence"/>
</dbReference>
<dbReference type="PRINTS" id="PR01607">
    <property type="entry name" value="APYRASEFAMLY"/>
</dbReference>
<gene>
    <name evidence="7" type="ORF">FB472_1816</name>
</gene>
<accession>A0A8H2PYY7</accession>
<keyword evidence="8" id="KW-1185">Reference proteome</keyword>
<dbReference type="Gene3D" id="3.60.21.10">
    <property type="match status" value="1"/>
</dbReference>
<dbReference type="Gene3D" id="3.90.780.10">
    <property type="entry name" value="5'-Nucleotidase, C-terminal domain"/>
    <property type="match status" value="1"/>
</dbReference>
<dbReference type="Pfam" id="PF02872">
    <property type="entry name" value="5_nucleotid_C"/>
    <property type="match status" value="1"/>
</dbReference>